<name>A0A3G8Y0F7_9FLAO</name>
<proteinExistence type="predicted"/>
<dbReference type="AlphaFoldDB" id="A0A3G8Y0F7"/>
<evidence type="ECO:0000313" key="2">
    <source>
        <dbReference type="EMBL" id="AZI53956.1"/>
    </source>
</evidence>
<reference evidence="4" key="2">
    <citation type="submission" date="2018-11" db="EMBL/GenBank/DDBJ databases">
        <title>Proposal to divide the Flavobacteriaceae and reorganize its genera based on Amino Acid Identity values calculated from whole genome sequences.</title>
        <authorList>
            <person name="Nicholson A.C."/>
            <person name="Gulvik C.A."/>
            <person name="Whitney A.M."/>
            <person name="Humrighouse B.W."/>
            <person name="Bell M."/>
            <person name="Holmes B."/>
            <person name="Steigerwalt A.B."/>
            <person name="Villarma A."/>
            <person name="Sheth M."/>
            <person name="Batra D."/>
            <person name="Pryor J."/>
            <person name="Bernardet J.-F."/>
            <person name="Hugo C."/>
            <person name="Kampfer P."/>
            <person name="Newman J.D."/>
            <person name="McQuiston J.R."/>
        </authorList>
    </citation>
    <scope>NUCLEOTIDE SEQUENCE [LARGE SCALE GENOMIC DNA]</scope>
    <source>
        <strain evidence="4">F5649</strain>
    </source>
</reference>
<dbReference type="KEGG" id="eva:EIB75_01200"/>
<dbReference type="EMBL" id="CP034160">
    <property type="protein sequence ID" value="AZI53956.1"/>
    <property type="molecule type" value="Genomic_DNA"/>
</dbReference>
<evidence type="ECO:0000313" key="3">
    <source>
        <dbReference type="Proteomes" id="UP000272316"/>
    </source>
</evidence>
<reference evidence="3" key="3">
    <citation type="submission" date="2018-11" db="EMBL/GenBank/DDBJ databases">
        <title>Proposal to divide the Flavobacteriaceae and reorganize its genera based on Amino Acid Identity values calculated from whole genome sequences.</title>
        <authorList>
            <person name="Nicholson A.C."/>
            <person name="Gulvik C.A."/>
            <person name="Whitney A.M."/>
            <person name="Sheth M."/>
            <person name="Batra D."/>
            <person name="Pryor J."/>
            <person name="Bernardet J.-F."/>
            <person name="Hugo C."/>
            <person name="Kampfer P."/>
            <person name="Newman J.D."/>
            <person name="McQuiston J.R."/>
        </authorList>
    </citation>
    <scope>NUCLEOTIDE SEQUENCE [LARGE SCALE GENOMIC DNA]</scope>
    <source>
        <strain evidence="3">H6466</strain>
    </source>
</reference>
<accession>A0A3G8ZJL3</accession>
<dbReference type="Proteomes" id="UP000281810">
    <property type="component" value="Chromosome"/>
</dbReference>
<dbReference type="Proteomes" id="UP000272316">
    <property type="component" value="Chromosome"/>
</dbReference>
<dbReference type="EMBL" id="CP034161">
    <property type="protein sequence ID" value="AZI38819.1"/>
    <property type="molecule type" value="Genomic_DNA"/>
</dbReference>
<gene>
    <name evidence="1" type="ORF">EIB74_02085</name>
    <name evidence="2" type="ORF">EIB75_01200</name>
</gene>
<evidence type="ECO:0000313" key="1">
    <source>
        <dbReference type="EMBL" id="AZI38819.1"/>
    </source>
</evidence>
<dbReference type="RefSeq" id="WP_124801132.1">
    <property type="nucleotide sequence ID" value="NZ_CP034160.1"/>
</dbReference>
<sequence length="143" mass="16504">MIWLLLIVIIGFVIYNFTKYTKEKNIDLGSVGGIKNKYKELINYFDDFDTNNLPRVLNNDVNFYQIGWAGATTLASISLFEVADKINIEFELQYNIPALKRNNIDVSSLPSTHKKKTWSYSNTISQVEIYNSVSREIEYLCSN</sequence>
<evidence type="ECO:0000313" key="4">
    <source>
        <dbReference type="Proteomes" id="UP000281810"/>
    </source>
</evidence>
<protein>
    <submittedName>
        <fullName evidence="1">Uncharacterized protein</fullName>
    </submittedName>
</protein>
<keyword evidence="4" id="KW-1185">Reference proteome</keyword>
<reference evidence="1" key="1">
    <citation type="submission" date="2018-11" db="EMBL/GenBank/DDBJ databases">
        <title>Proposal to divide the Flavobacteriaceae and reorganize its genera based on Amino Acid Identity values calculated from whole genome sequences.</title>
        <authorList>
            <person name="Nicholson A.C."/>
            <person name="Gulvik C.A."/>
            <person name="Whitney A.M."/>
            <person name="Humrighouse B.W."/>
            <person name="Bell M."/>
            <person name="Holmes B."/>
            <person name="Steigerwalt A."/>
            <person name="Villarma A."/>
            <person name="Sheth M."/>
            <person name="Batra D."/>
            <person name="Pryor J."/>
            <person name="Bernardet J.-F."/>
            <person name="Hugo C."/>
            <person name="Kampfer P."/>
            <person name="Newman J."/>
            <person name="Mcquiston J.R."/>
        </authorList>
    </citation>
    <scope>NUCLEOTIDE SEQUENCE [LARGE SCALE GENOMIC DNA]</scope>
    <source>
        <strain evidence="1">F5649</strain>
        <strain evidence="2">H6466</strain>
    </source>
</reference>
<organism evidence="1 4">
    <name type="scientific">Epilithonimonas vandammei</name>
    <dbReference type="NCBI Taxonomy" id="2487072"/>
    <lineage>
        <taxon>Bacteria</taxon>
        <taxon>Pseudomonadati</taxon>
        <taxon>Bacteroidota</taxon>
        <taxon>Flavobacteriia</taxon>
        <taxon>Flavobacteriales</taxon>
        <taxon>Weeksellaceae</taxon>
        <taxon>Chryseobacterium group</taxon>
        <taxon>Epilithonimonas</taxon>
    </lineage>
</organism>
<accession>A0A3G8Y0F7</accession>